<keyword evidence="2" id="KW-0175">Coiled coil</keyword>
<dbReference type="RefSeq" id="WP_323692682.1">
    <property type="nucleotide sequence ID" value="NZ_CP116341.1"/>
</dbReference>
<evidence type="ECO:0000313" key="8">
    <source>
        <dbReference type="Proteomes" id="UP001303532"/>
    </source>
</evidence>
<accession>A0ABZ0L069</accession>
<dbReference type="Pfam" id="PF24568">
    <property type="entry name" value="CC_PcsB"/>
    <property type="match status" value="1"/>
</dbReference>
<proteinExistence type="predicted"/>
<reference evidence="7 8" key="1">
    <citation type="submission" date="2023-01" db="EMBL/GenBank/DDBJ databases">
        <title>Sporosarcina sp. nov., isolated from Korean tranditional fermented seafood 'Jeotgal'.</title>
        <authorList>
            <person name="Yang A.-I."/>
        </authorList>
    </citation>
    <scope>NUCLEOTIDE SEQUENCE [LARGE SCALE GENOMIC DNA]</scope>
    <source>
        <strain evidence="7 8">B2O-1</strain>
    </source>
</reference>
<feature type="coiled-coil region" evidence="2">
    <location>
        <begin position="162"/>
        <end position="238"/>
    </location>
</feature>
<evidence type="ECO:0000313" key="7">
    <source>
        <dbReference type="EMBL" id="WOV85046.1"/>
    </source>
</evidence>
<feature type="compositionally biased region" description="Polar residues" evidence="3">
    <location>
        <begin position="309"/>
        <end position="319"/>
    </location>
</feature>
<dbReference type="Gene3D" id="2.70.70.10">
    <property type="entry name" value="Glucose Permease (Domain IIA)"/>
    <property type="match status" value="1"/>
</dbReference>
<dbReference type="SUPFAM" id="SSF51261">
    <property type="entry name" value="Duplicated hybrid motif"/>
    <property type="match status" value="1"/>
</dbReference>
<keyword evidence="8" id="KW-1185">Reference proteome</keyword>
<feature type="chain" id="PRO_5046448899" evidence="4">
    <location>
        <begin position="26"/>
        <end position="445"/>
    </location>
</feature>
<gene>
    <name evidence="7" type="ORF">PGH26_03715</name>
</gene>
<dbReference type="Proteomes" id="UP001303532">
    <property type="component" value="Chromosome"/>
</dbReference>
<feature type="signal peptide" evidence="4">
    <location>
        <begin position="1"/>
        <end position="25"/>
    </location>
</feature>
<dbReference type="EMBL" id="CP116341">
    <property type="protein sequence ID" value="WOV85046.1"/>
    <property type="molecule type" value="Genomic_DNA"/>
</dbReference>
<feature type="region of interest" description="Disordered" evidence="3">
    <location>
        <begin position="271"/>
        <end position="319"/>
    </location>
</feature>
<organism evidence="7 8">
    <name type="scientific">Sporosarcina jeotgali</name>
    <dbReference type="NCBI Taxonomy" id="3020056"/>
    <lineage>
        <taxon>Bacteria</taxon>
        <taxon>Bacillati</taxon>
        <taxon>Bacillota</taxon>
        <taxon>Bacilli</taxon>
        <taxon>Bacillales</taxon>
        <taxon>Caryophanaceae</taxon>
        <taxon>Sporosarcina</taxon>
    </lineage>
</organism>
<protein>
    <submittedName>
        <fullName evidence="7">Peptidoglycan DD-metalloendopeptidase family protein</fullName>
    </submittedName>
</protein>
<evidence type="ECO:0000256" key="1">
    <source>
        <dbReference type="ARBA" id="ARBA00022729"/>
    </source>
</evidence>
<dbReference type="PANTHER" id="PTHR21666">
    <property type="entry name" value="PEPTIDASE-RELATED"/>
    <property type="match status" value="1"/>
</dbReference>
<feature type="domain" description="Peptidoglycan hydrolase PcsB coiled-coil" evidence="6">
    <location>
        <begin position="108"/>
        <end position="181"/>
    </location>
</feature>
<evidence type="ECO:0000259" key="5">
    <source>
        <dbReference type="Pfam" id="PF01551"/>
    </source>
</evidence>
<dbReference type="CDD" id="cd12797">
    <property type="entry name" value="M23_peptidase"/>
    <property type="match status" value="1"/>
</dbReference>
<dbReference type="Gene3D" id="6.10.250.3150">
    <property type="match status" value="1"/>
</dbReference>
<sequence>MRKNKGILLSAMGVLLLSTTLSGTAASASSLKDMQDEQKVLQQKQNELNKGIQNKSNEINKKQTKKQSIMEQITKLNGEIEANNEKIRDVKEKISQTTTEITELQASIKTLEKRIKERDEVLRERVRTMQVKGGDVSYLDVLLGANSFSDFIDRFSAVSTLMDADRKIMQQQEDDMNQLEKEKEMVETKLAQQEERKNKLTDLKKKFEAQKVEKDKLVDQLEAEQAKLSTEKADLESEFDETHELSADLVNKISAEQDRLAEVARQAELQRKRDAEAAAKRRAQQAASNSSSSSSSSSHETAAPPVASGTWTSPARGPLTSSFGWRMHPIFHTQKQHRGQDIGVPVGTTVVSAAEGVVSHAGPMGGFGNAIMVTHSIDGQIFTSVYAHLSNIGVSTGQHVGKGQFIGKSGNTGNSTGPHLHFEIHVGNFSASGPSAVNPLRYVSF</sequence>
<evidence type="ECO:0000259" key="6">
    <source>
        <dbReference type="Pfam" id="PF24568"/>
    </source>
</evidence>
<dbReference type="InterPro" id="IPR016047">
    <property type="entry name" value="M23ase_b-sheet_dom"/>
</dbReference>
<keyword evidence="1 4" id="KW-0732">Signal</keyword>
<name>A0ABZ0L069_9BACL</name>
<evidence type="ECO:0000256" key="2">
    <source>
        <dbReference type="SAM" id="Coils"/>
    </source>
</evidence>
<feature type="coiled-coil region" evidence="2">
    <location>
        <begin position="31"/>
        <end position="121"/>
    </location>
</feature>
<dbReference type="InterPro" id="IPR011055">
    <property type="entry name" value="Dup_hybrid_motif"/>
</dbReference>
<feature type="domain" description="M23ase beta-sheet core" evidence="5">
    <location>
        <begin position="336"/>
        <end position="427"/>
    </location>
</feature>
<evidence type="ECO:0000256" key="3">
    <source>
        <dbReference type="SAM" id="MobiDB-lite"/>
    </source>
</evidence>
<evidence type="ECO:0000256" key="4">
    <source>
        <dbReference type="SAM" id="SignalP"/>
    </source>
</evidence>
<dbReference type="InterPro" id="IPR050570">
    <property type="entry name" value="Cell_wall_metabolism_enzyme"/>
</dbReference>
<dbReference type="PANTHER" id="PTHR21666:SF270">
    <property type="entry name" value="MUREIN HYDROLASE ACTIVATOR ENVC"/>
    <property type="match status" value="1"/>
</dbReference>
<feature type="compositionally biased region" description="Low complexity" evidence="3">
    <location>
        <begin position="284"/>
        <end position="303"/>
    </location>
</feature>
<dbReference type="Pfam" id="PF01551">
    <property type="entry name" value="Peptidase_M23"/>
    <property type="match status" value="1"/>
</dbReference>
<dbReference type="InterPro" id="IPR057309">
    <property type="entry name" value="PcsB_CC"/>
</dbReference>